<dbReference type="EMBL" id="AP023367">
    <property type="protein sequence ID" value="BCJ96342.1"/>
    <property type="molecule type" value="Genomic_DNA"/>
</dbReference>
<sequence length="117" mass="13823">MNLAMVKEAMEEMKRKNHPFTALEQEFIALFASQTGDKKRVNQLMEEFLQAENDTESQQMIERYSTQYMGKQPWVEQIERLLVSLERYRLEEERAMQGLVDILEAYGIPTTVSEKEQ</sequence>
<dbReference type="KEGG" id="acel:acsn021_39110"/>
<organism evidence="1 2">
    <name type="scientific">Anaerocolumna cellulosilytica</name>
    <dbReference type="NCBI Taxonomy" id="433286"/>
    <lineage>
        <taxon>Bacteria</taxon>
        <taxon>Bacillati</taxon>
        <taxon>Bacillota</taxon>
        <taxon>Clostridia</taxon>
        <taxon>Lachnospirales</taxon>
        <taxon>Lachnospiraceae</taxon>
        <taxon>Anaerocolumna</taxon>
    </lineage>
</organism>
<reference evidence="1 2" key="1">
    <citation type="journal article" date="2016" name="Int. J. Syst. Evol. Microbiol.">
        <title>Descriptions of Anaerotaenia torta gen. nov., sp. nov. and Anaerocolumna cellulosilytica gen. nov., sp. nov. isolated from a methanogenic reactor of cattle waste.</title>
        <authorList>
            <person name="Uek A."/>
            <person name="Ohtaki Y."/>
            <person name="Kaku N."/>
            <person name="Ueki K."/>
        </authorList>
    </citation>
    <scope>NUCLEOTIDE SEQUENCE [LARGE SCALE GENOMIC DNA]</scope>
    <source>
        <strain evidence="1 2">SN021</strain>
    </source>
</reference>
<gene>
    <name evidence="1" type="ORF">acsn021_39110</name>
</gene>
<evidence type="ECO:0000313" key="2">
    <source>
        <dbReference type="Proteomes" id="UP000515561"/>
    </source>
</evidence>
<dbReference type="Proteomes" id="UP000515561">
    <property type="component" value="Chromosome"/>
</dbReference>
<dbReference type="AlphaFoldDB" id="A0A6S6RAS0"/>
<name>A0A6S6RAS0_9FIRM</name>
<evidence type="ECO:0000313" key="1">
    <source>
        <dbReference type="EMBL" id="BCJ96342.1"/>
    </source>
</evidence>
<protein>
    <submittedName>
        <fullName evidence="1">Uncharacterized protein</fullName>
    </submittedName>
</protein>
<accession>A0A6S6RAS0</accession>
<proteinExistence type="predicted"/>
<dbReference type="RefSeq" id="WP_184093203.1">
    <property type="nucleotide sequence ID" value="NZ_AP023367.1"/>
</dbReference>
<keyword evidence="2" id="KW-1185">Reference proteome</keyword>